<protein>
    <recommendedName>
        <fullName evidence="3">Beta-lactamase class A catalytic domain-containing protein</fullName>
    </recommendedName>
</protein>
<dbReference type="PANTHER" id="PTHR35333">
    <property type="entry name" value="BETA-LACTAMASE"/>
    <property type="match status" value="1"/>
</dbReference>
<dbReference type="PANTHER" id="PTHR35333:SF3">
    <property type="entry name" value="BETA-LACTAMASE-TYPE TRANSPEPTIDASE FOLD CONTAINING PROTEIN"/>
    <property type="match status" value="1"/>
</dbReference>
<keyword evidence="2" id="KW-0732">Signal</keyword>
<dbReference type="GO" id="GO:0030655">
    <property type="term" value="P:beta-lactam antibiotic catabolic process"/>
    <property type="evidence" value="ECO:0007669"/>
    <property type="project" value="InterPro"/>
</dbReference>
<keyword evidence="5" id="KW-1185">Reference proteome</keyword>
<evidence type="ECO:0000256" key="1">
    <source>
        <dbReference type="SAM" id="MobiDB-lite"/>
    </source>
</evidence>
<feature type="domain" description="Beta-lactamase class A catalytic" evidence="3">
    <location>
        <begin position="163"/>
        <end position="256"/>
    </location>
</feature>
<evidence type="ECO:0000256" key="2">
    <source>
        <dbReference type="SAM" id="SignalP"/>
    </source>
</evidence>
<evidence type="ECO:0000259" key="3">
    <source>
        <dbReference type="Pfam" id="PF13354"/>
    </source>
</evidence>
<proteinExistence type="predicted"/>
<dbReference type="Proteomes" id="UP000601223">
    <property type="component" value="Unassembled WGS sequence"/>
</dbReference>
<accession>A0A8J3NLD5</accession>
<dbReference type="InterPro" id="IPR000871">
    <property type="entry name" value="Beta-lactam_class-A"/>
</dbReference>
<evidence type="ECO:0000313" key="5">
    <source>
        <dbReference type="Proteomes" id="UP000601223"/>
    </source>
</evidence>
<organism evidence="4 5">
    <name type="scientific">Catellatospora bangladeshensis</name>
    <dbReference type="NCBI Taxonomy" id="310355"/>
    <lineage>
        <taxon>Bacteria</taxon>
        <taxon>Bacillati</taxon>
        <taxon>Actinomycetota</taxon>
        <taxon>Actinomycetes</taxon>
        <taxon>Micromonosporales</taxon>
        <taxon>Micromonosporaceae</taxon>
        <taxon>Catellatospora</taxon>
    </lineage>
</organism>
<dbReference type="AlphaFoldDB" id="A0A8J3NLD5"/>
<dbReference type="GO" id="GO:0046677">
    <property type="term" value="P:response to antibiotic"/>
    <property type="evidence" value="ECO:0007669"/>
    <property type="project" value="InterPro"/>
</dbReference>
<dbReference type="InterPro" id="IPR045155">
    <property type="entry name" value="Beta-lactam_cat"/>
</dbReference>
<feature type="signal peptide" evidence="2">
    <location>
        <begin position="1"/>
        <end position="26"/>
    </location>
</feature>
<name>A0A8J3NLD5_9ACTN</name>
<dbReference type="GO" id="GO:0008800">
    <property type="term" value="F:beta-lactamase activity"/>
    <property type="evidence" value="ECO:0007669"/>
    <property type="project" value="InterPro"/>
</dbReference>
<dbReference type="InterPro" id="IPR012338">
    <property type="entry name" value="Beta-lactam/transpept-like"/>
</dbReference>
<feature type="chain" id="PRO_5035217474" description="Beta-lactamase class A catalytic domain-containing protein" evidence="2">
    <location>
        <begin position="27"/>
        <end position="337"/>
    </location>
</feature>
<gene>
    <name evidence="4" type="ORF">Cba03nite_37490</name>
</gene>
<dbReference type="EMBL" id="BONF01000020">
    <property type="protein sequence ID" value="GIF82400.1"/>
    <property type="molecule type" value="Genomic_DNA"/>
</dbReference>
<sequence>MQRRRTFSTAATTALGVLVLALLAPAAVDRVAGERTVTDSQQNVQVNANAGATPEPSAAAVTPSPASVPSPAAAKAPAKQDARAEAARQPSRSLVAGRVNLNFTGDFIGYAMLDRHTGELIASRNATQTSSTESMIKVWLVADFLRRAAESGQTVGQERLEQASAAIRHSDDRAAQALYLAGGGNDVVQRMIDMCGLTDTSLYDQWWSRTQMSPRDAVRLAQCVADGTAAGPRWTDWVMSEMRQVSGSTAAEEQFPTTGGGRWGIIDGVPDPVSRTLAIKNGWTAIGADSNWHLNCLAISDDWIMTVMTRYPVENGLQYGADVCAGVARQLVTPPGA</sequence>
<feature type="region of interest" description="Disordered" evidence="1">
    <location>
        <begin position="51"/>
        <end position="91"/>
    </location>
</feature>
<dbReference type="Pfam" id="PF13354">
    <property type="entry name" value="Beta-lactamase2"/>
    <property type="match status" value="1"/>
</dbReference>
<comment type="caution">
    <text evidence="4">The sequence shown here is derived from an EMBL/GenBank/DDBJ whole genome shotgun (WGS) entry which is preliminary data.</text>
</comment>
<dbReference type="Gene3D" id="3.40.710.10">
    <property type="entry name" value="DD-peptidase/beta-lactamase superfamily"/>
    <property type="match status" value="1"/>
</dbReference>
<reference evidence="4 5" key="1">
    <citation type="submission" date="2021-01" db="EMBL/GenBank/DDBJ databases">
        <title>Whole genome shotgun sequence of Catellatospora bangladeshensis NBRC 107357.</title>
        <authorList>
            <person name="Komaki H."/>
            <person name="Tamura T."/>
        </authorList>
    </citation>
    <scope>NUCLEOTIDE SEQUENCE [LARGE SCALE GENOMIC DNA]</scope>
    <source>
        <strain evidence="4 5">NBRC 107357</strain>
    </source>
</reference>
<feature type="compositionally biased region" description="Low complexity" evidence="1">
    <location>
        <begin position="52"/>
        <end position="77"/>
    </location>
</feature>
<dbReference type="SUPFAM" id="SSF56601">
    <property type="entry name" value="beta-lactamase/transpeptidase-like"/>
    <property type="match status" value="1"/>
</dbReference>
<dbReference type="RefSeq" id="WP_203747572.1">
    <property type="nucleotide sequence ID" value="NZ_BONF01000020.1"/>
</dbReference>
<evidence type="ECO:0000313" key="4">
    <source>
        <dbReference type="EMBL" id="GIF82400.1"/>
    </source>
</evidence>